<name>A0ACC1II38_9FUNG</name>
<dbReference type="Proteomes" id="UP001150581">
    <property type="component" value="Unassembled WGS sequence"/>
</dbReference>
<protein>
    <submittedName>
        <fullName evidence="1">Uncharacterized protein</fullName>
    </submittedName>
</protein>
<keyword evidence="2" id="KW-1185">Reference proteome</keyword>
<comment type="caution">
    <text evidence="1">The sequence shown here is derived from an EMBL/GenBank/DDBJ whole genome shotgun (WGS) entry which is preliminary data.</text>
</comment>
<evidence type="ECO:0000313" key="1">
    <source>
        <dbReference type="EMBL" id="KAJ1895324.1"/>
    </source>
</evidence>
<organism evidence="1 2">
    <name type="scientific">Kickxella alabastrina</name>
    <dbReference type="NCBI Taxonomy" id="61397"/>
    <lineage>
        <taxon>Eukaryota</taxon>
        <taxon>Fungi</taxon>
        <taxon>Fungi incertae sedis</taxon>
        <taxon>Zoopagomycota</taxon>
        <taxon>Kickxellomycotina</taxon>
        <taxon>Kickxellomycetes</taxon>
        <taxon>Kickxellales</taxon>
        <taxon>Kickxellaceae</taxon>
        <taxon>Kickxella</taxon>
    </lineage>
</organism>
<sequence>MEGPPNAVGEERLWVVCALSSVPAKRVMAMPGSGLDWVVEHVSGQASVIGQASAFGQTGDAGQAKAGCLLLGSSVVCSWWMDPWTVGVVTRDDGGMLLFVIDFPAAVAAEDCGRLPYCHADRAVARLGAVENSQEPALGLSGACIGAATGPTIARGSHIVQAMGGVLKTWRIDRRGNGGKVNVIGDEVCLAESILGGQDVIDLRWTGDGVGLGATRSRAFWFSLPATGGKTASIVPCDSYGRLLPGMASWRWGESVVATAPCDKRELPPQGALLCLPSPTGVSFYSSEGQQAGVEPVHTQMFSKGWVWLCGSEAAFVTLSPCRQMATVCRMPMGEPLYTLRVHDGAGGKQLIQDGWMTGVGAGCAISTGSALYLVGWQKSN</sequence>
<dbReference type="EMBL" id="JANBPG010000582">
    <property type="protein sequence ID" value="KAJ1895324.1"/>
    <property type="molecule type" value="Genomic_DNA"/>
</dbReference>
<proteinExistence type="predicted"/>
<reference evidence="1" key="1">
    <citation type="submission" date="2022-07" db="EMBL/GenBank/DDBJ databases">
        <title>Phylogenomic reconstructions and comparative analyses of Kickxellomycotina fungi.</title>
        <authorList>
            <person name="Reynolds N.K."/>
            <person name="Stajich J.E."/>
            <person name="Barry K."/>
            <person name="Grigoriev I.V."/>
            <person name="Crous P."/>
            <person name="Smith M.E."/>
        </authorList>
    </citation>
    <scope>NUCLEOTIDE SEQUENCE</scope>
    <source>
        <strain evidence="1">Benny 63K</strain>
    </source>
</reference>
<accession>A0ACC1II38</accession>
<gene>
    <name evidence="1" type="ORF">LPJ66_004660</name>
</gene>
<evidence type="ECO:0000313" key="2">
    <source>
        <dbReference type="Proteomes" id="UP001150581"/>
    </source>
</evidence>